<proteinExistence type="predicted"/>
<feature type="compositionally biased region" description="Low complexity" evidence="1">
    <location>
        <begin position="26"/>
        <end position="35"/>
    </location>
</feature>
<evidence type="ECO:0000313" key="3">
    <source>
        <dbReference type="Proteomes" id="UP001283361"/>
    </source>
</evidence>
<sequence length="131" mass="13733">MLGGGLDLPEEQTLFQNNSAGEKPDPSSSNASPSSGGVTLGKDIPAIPADWLWDRALDISMIQLSYRLKNVSNSPDSESVKPRAICSRKKLWPCSVLKVAIVLVSSRPAVGQSLSAEHQLMSGAAGATGSK</sequence>
<dbReference type="Proteomes" id="UP001283361">
    <property type="component" value="Unassembled WGS sequence"/>
</dbReference>
<feature type="region of interest" description="Disordered" evidence="1">
    <location>
        <begin position="1"/>
        <end position="39"/>
    </location>
</feature>
<dbReference type="AlphaFoldDB" id="A0AAE0XDY1"/>
<gene>
    <name evidence="2" type="ORF">RRG08_049381</name>
</gene>
<comment type="caution">
    <text evidence="2">The sequence shown here is derived from an EMBL/GenBank/DDBJ whole genome shotgun (WGS) entry which is preliminary data.</text>
</comment>
<dbReference type="EMBL" id="JAWDGP010008105">
    <property type="protein sequence ID" value="KAK3691077.1"/>
    <property type="molecule type" value="Genomic_DNA"/>
</dbReference>
<evidence type="ECO:0000313" key="2">
    <source>
        <dbReference type="EMBL" id="KAK3691077.1"/>
    </source>
</evidence>
<protein>
    <submittedName>
        <fullName evidence="2">Uncharacterized protein</fullName>
    </submittedName>
</protein>
<evidence type="ECO:0000256" key="1">
    <source>
        <dbReference type="SAM" id="MobiDB-lite"/>
    </source>
</evidence>
<accession>A0AAE0XDY1</accession>
<name>A0AAE0XDY1_9GAST</name>
<reference evidence="2" key="1">
    <citation type="journal article" date="2023" name="G3 (Bethesda)">
        <title>A reference genome for the long-term kleptoplast-retaining sea slug Elysia crispata morphotype clarki.</title>
        <authorList>
            <person name="Eastman K.E."/>
            <person name="Pendleton A.L."/>
            <person name="Shaikh M.A."/>
            <person name="Suttiyut T."/>
            <person name="Ogas R."/>
            <person name="Tomko P."/>
            <person name="Gavelis G."/>
            <person name="Widhalm J.R."/>
            <person name="Wisecaver J.H."/>
        </authorList>
    </citation>
    <scope>NUCLEOTIDE SEQUENCE</scope>
    <source>
        <strain evidence="2">ECLA1</strain>
    </source>
</reference>
<keyword evidence="3" id="KW-1185">Reference proteome</keyword>
<organism evidence="2 3">
    <name type="scientific">Elysia crispata</name>
    <name type="common">lettuce slug</name>
    <dbReference type="NCBI Taxonomy" id="231223"/>
    <lineage>
        <taxon>Eukaryota</taxon>
        <taxon>Metazoa</taxon>
        <taxon>Spiralia</taxon>
        <taxon>Lophotrochozoa</taxon>
        <taxon>Mollusca</taxon>
        <taxon>Gastropoda</taxon>
        <taxon>Heterobranchia</taxon>
        <taxon>Euthyneura</taxon>
        <taxon>Panpulmonata</taxon>
        <taxon>Sacoglossa</taxon>
        <taxon>Placobranchoidea</taxon>
        <taxon>Plakobranchidae</taxon>
        <taxon>Elysia</taxon>
    </lineage>
</organism>